<sequence length="115" mass="13584">MEISFRSNKIKKCCYDIRSARKKYGDLVGQKLIATIDYIERAKNLADIKAYTPFHFHALTSDRKNQYAIDLGRRTGWRLILVLYDNNNNKLVGALEEICERVHELYVWEVTNHYD</sequence>
<organism evidence="1 2">
    <name type="scientific">Gehongia tenuis</name>
    <dbReference type="NCBI Taxonomy" id="2763655"/>
    <lineage>
        <taxon>Bacteria</taxon>
        <taxon>Bacillati</taxon>
        <taxon>Bacillota</taxon>
        <taxon>Clostridia</taxon>
        <taxon>Christensenellales</taxon>
        <taxon>Christensenellaceae</taxon>
        <taxon>Gehongia</taxon>
    </lineage>
</organism>
<accession>A0A926D5W8</accession>
<evidence type="ECO:0000313" key="1">
    <source>
        <dbReference type="EMBL" id="MBC8531821.1"/>
    </source>
</evidence>
<dbReference type="Gene3D" id="3.30.2310.20">
    <property type="entry name" value="RelE-like"/>
    <property type="match status" value="1"/>
</dbReference>
<dbReference type="InterPro" id="IPR035093">
    <property type="entry name" value="RelE/ParE_toxin_dom_sf"/>
</dbReference>
<dbReference type="AlphaFoldDB" id="A0A926D5W8"/>
<protein>
    <submittedName>
        <fullName evidence="1">Type II toxin-antitoxin system RelE/ParE family toxin</fullName>
    </submittedName>
</protein>
<keyword evidence="2" id="KW-1185">Reference proteome</keyword>
<reference evidence="1" key="1">
    <citation type="submission" date="2020-08" db="EMBL/GenBank/DDBJ databases">
        <title>Genome public.</title>
        <authorList>
            <person name="Liu C."/>
            <person name="Sun Q."/>
        </authorList>
    </citation>
    <scope>NUCLEOTIDE SEQUENCE</scope>
    <source>
        <strain evidence="1">NSJ-53</strain>
    </source>
</reference>
<dbReference type="EMBL" id="JACRSR010000003">
    <property type="protein sequence ID" value="MBC8531821.1"/>
    <property type="molecule type" value="Genomic_DNA"/>
</dbReference>
<name>A0A926D5W8_9FIRM</name>
<gene>
    <name evidence="1" type="ORF">H8696_08175</name>
</gene>
<evidence type="ECO:0000313" key="2">
    <source>
        <dbReference type="Proteomes" id="UP000623172"/>
    </source>
</evidence>
<dbReference type="Proteomes" id="UP000623172">
    <property type="component" value="Unassembled WGS sequence"/>
</dbReference>
<proteinExistence type="predicted"/>
<comment type="caution">
    <text evidence="1">The sequence shown here is derived from an EMBL/GenBank/DDBJ whole genome shotgun (WGS) entry which is preliminary data.</text>
</comment>